<proteinExistence type="predicted"/>
<protein>
    <submittedName>
        <fullName evidence="3">SGNH/GDSL hydrolase family protein</fullName>
    </submittedName>
</protein>
<evidence type="ECO:0000259" key="2">
    <source>
        <dbReference type="Pfam" id="PF13472"/>
    </source>
</evidence>
<dbReference type="PANTHER" id="PTHR30383">
    <property type="entry name" value="THIOESTERASE 1/PROTEASE 1/LYSOPHOSPHOLIPASE L1"/>
    <property type="match status" value="1"/>
</dbReference>
<sequence length="470" mass="54097">MSKKLKIWKKALLCGAAALFTSNVYAQSQIIAPFKNGDKVAFVGNSITDGGHYHSYIWLYYMTHFPDMRITCYNVGIGGDVAKQIARRFDDDVLRRNPTVVTLTWGMNDTGYFEWFYPNAEQTFKTRLDTSIKYYREIEGKLLKRRNIRPIIIASSPYDEFTYATPNNIYRGKSAALLKVAEFQEQAARKNNWDFVDFNRPMTEINKREQVKNPTFSLTPNDRIHPDNDGHMVMAYLFLKDQGLTNKPVADVEVDAANKKVLKADNCKIIKLNANAGDISFDYLAKSLPYPLDTVSHGWGNKKRQAEAVKIVPIMQELDREMLTVKNLQAGNYNLLIDGEKIGVWPADQFAKGINLAEQTGTPQYQQAMQIMQMNEERWELERRLRNHAFIEYNVLMQRGLLHADNRAAMDTVNLLARKDPFVAGNQPTYTLSQYKTVREAWQQEQNVLLDEIYRINKPVSHKITISRIN</sequence>
<feature type="chain" id="PRO_5021721862" evidence="1">
    <location>
        <begin position="27"/>
        <end position="470"/>
    </location>
</feature>
<feature type="domain" description="SGNH hydrolase-type esterase" evidence="2">
    <location>
        <begin position="42"/>
        <end position="231"/>
    </location>
</feature>
<organism evidence="3 4">
    <name type="scientific">Mucilaginibacter achroorhodeus</name>
    <dbReference type="NCBI Taxonomy" id="2599294"/>
    <lineage>
        <taxon>Bacteria</taxon>
        <taxon>Pseudomonadati</taxon>
        <taxon>Bacteroidota</taxon>
        <taxon>Sphingobacteriia</taxon>
        <taxon>Sphingobacteriales</taxon>
        <taxon>Sphingobacteriaceae</taxon>
        <taxon>Mucilaginibacter</taxon>
    </lineage>
</organism>
<dbReference type="OrthoDB" id="9774205at2"/>
<dbReference type="InterPro" id="IPR036514">
    <property type="entry name" value="SGNH_hydro_sf"/>
</dbReference>
<evidence type="ECO:0000313" key="4">
    <source>
        <dbReference type="Proteomes" id="UP000318010"/>
    </source>
</evidence>
<name>A0A563U195_9SPHI</name>
<dbReference type="SUPFAM" id="SSF52266">
    <property type="entry name" value="SGNH hydrolase"/>
    <property type="match status" value="1"/>
</dbReference>
<accession>A0A563U195</accession>
<dbReference type="InterPro" id="IPR013830">
    <property type="entry name" value="SGNH_hydro"/>
</dbReference>
<keyword evidence="3" id="KW-0378">Hydrolase</keyword>
<comment type="caution">
    <text evidence="3">The sequence shown here is derived from an EMBL/GenBank/DDBJ whole genome shotgun (WGS) entry which is preliminary data.</text>
</comment>
<dbReference type="PANTHER" id="PTHR30383:SF5">
    <property type="entry name" value="SGNH HYDROLASE-TYPE ESTERASE DOMAIN-CONTAINING PROTEIN"/>
    <property type="match status" value="1"/>
</dbReference>
<reference evidence="3 4" key="1">
    <citation type="submission" date="2019-07" db="EMBL/GenBank/DDBJ databases">
        <authorList>
            <person name="Kim J."/>
        </authorList>
    </citation>
    <scope>NUCLEOTIDE SEQUENCE [LARGE SCALE GENOMIC DNA]</scope>
    <source>
        <strain evidence="3 4">MJ1a</strain>
    </source>
</reference>
<dbReference type="AlphaFoldDB" id="A0A563U195"/>
<dbReference type="EMBL" id="VOEI01000006">
    <property type="protein sequence ID" value="TWR24621.1"/>
    <property type="molecule type" value="Genomic_DNA"/>
</dbReference>
<keyword evidence="4" id="KW-1185">Reference proteome</keyword>
<dbReference type="RefSeq" id="WP_146272881.1">
    <property type="nucleotide sequence ID" value="NZ_VOEI01000006.1"/>
</dbReference>
<dbReference type="InterPro" id="IPR051532">
    <property type="entry name" value="Ester_Hydrolysis_Enzymes"/>
</dbReference>
<gene>
    <name evidence="3" type="ORF">FPZ42_16130</name>
</gene>
<dbReference type="GO" id="GO:0004622">
    <property type="term" value="F:phosphatidylcholine lysophospholipase activity"/>
    <property type="evidence" value="ECO:0007669"/>
    <property type="project" value="TreeGrafter"/>
</dbReference>
<evidence type="ECO:0000256" key="1">
    <source>
        <dbReference type="SAM" id="SignalP"/>
    </source>
</evidence>
<evidence type="ECO:0000313" key="3">
    <source>
        <dbReference type="EMBL" id="TWR24621.1"/>
    </source>
</evidence>
<keyword evidence="1" id="KW-0732">Signal</keyword>
<dbReference type="Pfam" id="PF13472">
    <property type="entry name" value="Lipase_GDSL_2"/>
    <property type="match status" value="1"/>
</dbReference>
<dbReference type="Gene3D" id="3.40.50.1110">
    <property type="entry name" value="SGNH hydrolase"/>
    <property type="match status" value="1"/>
</dbReference>
<dbReference type="Proteomes" id="UP000318010">
    <property type="component" value="Unassembled WGS sequence"/>
</dbReference>
<dbReference type="CDD" id="cd01834">
    <property type="entry name" value="SGNH_hydrolase_like_2"/>
    <property type="match status" value="1"/>
</dbReference>
<feature type="signal peptide" evidence="1">
    <location>
        <begin position="1"/>
        <end position="26"/>
    </location>
</feature>